<comment type="caution">
    <text evidence="1">The sequence shown here is derived from an EMBL/GenBank/DDBJ whole genome shotgun (WGS) entry which is preliminary data.</text>
</comment>
<organism evidence="1 2">
    <name type="scientific">Acinetobacter rudis</name>
    <dbReference type="NCBI Taxonomy" id="632955"/>
    <lineage>
        <taxon>Bacteria</taxon>
        <taxon>Pseudomonadati</taxon>
        <taxon>Pseudomonadota</taxon>
        <taxon>Gammaproteobacteria</taxon>
        <taxon>Moraxellales</taxon>
        <taxon>Moraxellaceae</taxon>
        <taxon>Acinetobacter</taxon>
    </lineage>
</organism>
<dbReference type="EMBL" id="JAVIDL010000003">
    <property type="protein sequence ID" value="MDQ8934649.1"/>
    <property type="molecule type" value="Genomic_DNA"/>
</dbReference>
<accession>A0AAW8J670</accession>
<name>A0AAW8J670_9GAMM</name>
<evidence type="ECO:0008006" key="3">
    <source>
        <dbReference type="Google" id="ProtNLM"/>
    </source>
</evidence>
<dbReference type="AlphaFoldDB" id="A0AAW8J670"/>
<dbReference type="Proteomes" id="UP001243844">
    <property type="component" value="Unassembled WGS sequence"/>
</dbReference>
<evidence type="ECO:0000313" key="1">
    <source>
        <dbReference type="EMBL" id="MDQ8934649.1"/>
    </source>
</evidence>
<dbReference type="RefSeq" id="WP_308980790.1">
    <property type="nucleotide sequence ID" value="NZ_JAVIDN010000003.1"/>
</dbReference>
<sequence>MIKIKNLFNTKIKKIVFALFNTLVTHQISAQSIMAQTEILTLTTKIESTNIQTQNYLWLFELQANPSTKTVSTHLTNPHPKLNQLNNRAIELAKEVSFEQLEQRYRTQKIQSNDVVPPASLTAQNRFSLKVKFIPYIRYKYQPTKTWNINFVREICQLDPTQAQYQHIYDTKTRKFHIELQFNVSKTGQINTYKILNAPHHGENFLGLDKLVNQYEFYSVNLDGHPVNFVTVQPFDFNCSSLPEVQKYENKYI</sequence>
<reference evidence="1" key="1">
    <citation type="submission" date="2023-08" db="EMBL/GenBank/DDBJ databases">
        <title>Emergence of clinically-relevant ST2 carbapenem-resistant Acinetobacter baumannii strains in hospital sewages in Zhejiang, East of China.</title>
        <authorList>
            <person name="Kaichao C."/>
            <person name="Zhang R."/>
        </authorList>
    </citation>
    <scope>NUCLEOTIDE SEQUENCE</scope>
    <source>
        <strain evidence="1">M-RB-37</strain>
    </source>
</reference>
<proteinExistence type="predicted"/>
<protein>
    <recommendedName>
        <fullName evidence="3">TonB C-terminal domain-containing protein</fullName>
    </recommendedName>
</protein>
<evidence type="ECO:0000313" key="2">
    <source>
        <dbReference type="Proteomes" id="UP001243844"/>
    </source>
</evidence>
<gene>
    <name evidence="1" type="ORF">RFH47_02705</name>
</gene>